<evidence type="ECO:0000259" key="7">
    <source>
        <dbReference type="PROSITE" id="PS51918"/>
    </source>
</evidence>
<feature type="domain" description="Radical SAM core" evidence="7">
    <location>
        <begin position="9"/>
        <end position="229"/>
    </location>
</feature>
<keyword evidence="2" id="KW-0004">4Fe-4S</keyword>
<dbReference type="GO" id="GO:0051536">
    <property type="term" value="F:iron-sulfur cluster binding"/>
    <property type="evidence" value="ECO:0007669"/>
    <property type="project" value="UniProtKB-KW"/>
</dbReference>
<evidence type="ECO:0000256" key="6">
    <source>
        <dbReference type="ARBA" id="ARBA00023014"/>
    </source>
</evidence>
<accession>A0A7C3UZ28</accession>
<comment type="cofactor">
    <cofactor evidence="1">
        <name>[4Fe-4S] cluster</name>
        <dbReference type="ChEBI" id="CHEBI:49883"/>
    </cofactor>
</comment>
<keyword evidence="4" id="KW-0479">Metal-binding</keyword>
<gene>
    <name evidence="8" type="ORF">ENW96_11125</name>
</gene>
<dbReference type="PANTHER" id="PTHR11228">
    <property type="entry name" value="RADICAL SAM DOMAIN PROTEIN"/>
    <property type="match status" value="1"/>
</dbReference>
<proteinExistence type="predicted"/>
<dbReference type="AlphaFoldDB" id="A0A7C3UZ28"/>
<dbReference type="GO" id="GO:0003824">
    <property type="term" value="F:catalytic activity"/>
    <property type="evidence" value="ECO:0007669"/>
    <property type="project" value="InterPro"/>
</dbReference>
<reference evidence="8" key="1">
    <citation type="journal article" date="2020" name="mSystems">
        <title>Genome- and Community-Level Interaction Insights into Carbon Utilization and Element Cycling Functions of Hydrothermarchaeota in Hydrothermal Sediment.</title>
        <authorList>
            <person name="Zhou Z."/>
            <person name="Liu Y."/>
            <person name="Xu W."/>
            <person name="Pan J."/>
            <person name="Luo Z.H."/>
            <person name="Li M."/>
        </authorList>
    </citation>
    <scope>NUCLEOTIDE SEQUENCE [LARGE SCALE GENOMIC DNA]</scope>
    <source>
        <strain evidence="8">SpSt-897</strain>
    </source>
</reference>
<dbReference type="InterPro" id="IPR058240">
    <property type="entry name" value="rSAM_sf"/>
</dbReference>
<evidence type="ECO:0000256" key="1">
    <source>
        <dbReference type="ARBA" id="ARBA00001966"/>
    </source>
</evidence>
<dbReference type="Gene3D" id="3.20.20.70">
    <property type="entry name" value="Aldolase class I"/>
    <property type="match status" value="1"/>
</dbReference>
<sequence>MIWTFLTRWFSKKFDWLQVEVTSQCNAACIYCPHTVYRHAWQSRHLSLDTFRKLLPELPRVRLIHLQGWGEPFLNPDLFAMLTLAKQQGCQVSLTTNGMLLDSGKISALVEAELDILAFSLAGVGENNDRVRRGTDYATVLRTIAAVHAEKERQKRLRPALHLAYMVLRSGLADLPRLPAEVSGLGLTQIVLSTLDFVPQPDLVREALVPRNSGEYLELKVRFAEVGEAARRRGLQVYHYLRPPGRLEECPENLQRACFIGADGTVSPCVYLNLPVREEVFWVSAEGKCPYRRLTFGSLEQQSPPEIWQTPNYRRFRRDWRRGSLPLPCQNCLKVF</sequence>
<dbReference type="SUPFAM" id="SSF102114">
    <property type="entry name" value="Radical SAM enzymes"/>
    <property type="match status" value="1"/>
</dbReference>
<keyword evidence="3" id="KW-0949">S-adenosyl-L-methionine</keyword>
<dbReference type="Pfam" id="PF04055">
    <property type="entry name" value="Radical_SAM"/>
    <property type="match status" value="1"/>
</dbReference>
<name>A0A7C3UZ28_9BACT</name>
<dbReference type="InterPro" id="IPR034391">
    <property type="entry name" value="AdoMet-like_SPASM_containing"/>
</dbReference>
<dbReference type="SFLD" id="SFLDG01067">
    <property type="entry name" value="SPASM/twitch_domain_containing"/>
    <property type="match status" value="1"/>
</dbReference>
<dbReference type="SFLD" id="SFLDS00029">
    <property type="entry name" value="Radical_SAM"/>
    <property type="match status" value="1"/>
</dbReference>
<protein>
    <submittedName>
        <fullName evidence="8">Radical SAM protein</fullName>
    </submittedName>
</protein>
<evidence type="ECO:0000256" key="3">
    <source>
        <dbReference type="ARBA" id="ARBA00022691"/>
    </source>
</evidence>
<keyword evidence="5" id="KW-0408">Iron</keyword>
<dbReference type="SFLD" id="SFLDG01387">
    <property type="entry name" value="BtrN-like_SPASM_domain_contain"/>
    <property type="match status" value="1"/>
</dbReference>
<evidence type="ECO:0000256" key="2">
    <source>
        <dbReference type="ARBA" id="ARBA00022485"/>
    </source>
</evidence>
<dbReference type="GO" id="GO:0046872">
    <property type="term" value="F:metal ion binding"/>
    <property type="evidence" value="ECO:0007669"/>
    <property type="project" value="UniProtKB-KW"/>
</dbReference>
<dbReference type="Pfam" id="PF13186">
    <property type="entry name" value="SPASM"/>
    <property type="match status" value="1"/>
</dbReference>
<dbReference type="CDD" id="cd01335">
    <property type="entry name" value="Radical_SAM"/>
    <property type="match status" value="1"/>
</dbReference>
<evidence type="ECO:0000256" key="4">
    <source>
        <dbReference type="ARBA" id="ARBA00022723"/>
    </source>
</evidence>
<evidence type="ECO:0000313" key="8">
    <source>
        <dbReference type="EMBL" id="HGF34917.1"/>
    </source>
</evidence>
<dbReference type="InterPro" id="IPR007197">
    <property type="entry name" value="rSAM"/>
</dbReference>
<dbReference type="InterPro" id="IPR013785">
    <property type="entry name" value="Aldolase_TIM"/>
</dbReference>
<evidence type="ECO:0000256" key="5">
    <source>
        <dbReference type="ARBA" id="ARBA00023004"/>
    </source>
</evidence>
<dbReference type="EMBL" id="DTMF01000270">
    <property type="protein sequence ID" value="HGF34917.1"/>
    <property type="molecule type" value="Genomic_DNA"/>
</dbReference>
<dbReference type="InterPro" id="IPR023885">
    <property type="entry name" value="4Fe4S-binding_SPASM_dom"/>
</dbReference>
<dbReference type="InterPro" id="IPR050377">
    <property type="entry name" value="Radical_SAM_PqqE_MftC-like"/>
</dbReference>
<keyword evidence="6" id="KW-0411">Iron-sulfur</keyword>
<dbReference type="PROSITE" id="PS51918">
    <property type="entry name" value="RADICAL_SAM"/>
    <property type="match status" value="1"/>
</dbReference>
<dbReference type="PANTHER" id="PTHR11228:SF7">
    <property type="entry name" value="PQQA PEPTIDE CYCLASE"/>
    <property type="match status" value="1"/>
</dbReference>
<comment type="caution">
    <text evidence="8">The sequence shown here is derived from an EMBL/GenBank/DDBJ whole genome shotgun (WGS) entry which is preliminary data.</text>
</comment>
<organism evidence="8">
    <name type="scientific">Desulfobacca acetoxidans</name>
    <dbReference type="NCBI Taxonomy" id="60893"/>
    <lineage>
        <taxon>Bacteria</taxon>
        <taxon>Pseudomonadati</taxon>
        <taxon>Thermodesulfobacteriota</taxon>
        <taxon>Desulfobaccia</taxon>
        <taxon>Desulfobaccales</taxon>
        <taxon>Desulfobaccaceae</taxon>
        <taxon>Desulfobacca</taxon>
    </lineage>
</organism>